<name>A0A402A3D5_9CHLR</name>
<dbReference type="InterPro" id="IPR001020">
    <property type="entry name" value="PTS_HPr_His_P_site"/>
</dbReference>
<evidence type="ECO:0000256" key="4">
    <source>
        <dbReference type="ARBA" id="ARBA00022490"/>
    </source>
</evidence>
<dbReference type="RefSeq" id="WP_126581074.1">
    <property type="nucleotide sequence ID" value="NZ_BIFR01000001.1"/>
</dbReference>
<dbReference type="NCBIfam" id="TIGR01003">
    <property type="entry name" value="PTS_HPr_family"/>
    <property type="match status" value="1"/>
</dbReference>
<dbReference type="Proteomes" id="UP000287352">
    <property type="component" value="Unassembled WGS sequence"/>
</dbReference>
<comment type="caution">
    <text evidence="7">The sequence shown here is derived from an EMBL/GenBank/DDBJ whole genome shotgun (WGS) entry which is preliminary data.</text>
</comment>
<evidence type="ECO:0000259" key="6">
    <source>
        <dbReference type="PROSITE" id="PS51350"/>
    </source>
</evidence>
<dbReference type="PROSITE" id="PS00369">
    <property type="entry name" value="PTS_HPR_HIS"/>
    <property type="match status" value="1"/>
</dbReference>
<dbReference type="PROSITE" id="PS51350">
    <property type="entry name" value="PTS_HPR_DOM"/>
    <property type="match status" value="1"/>
</dbReference>
<organism evidence="7 8">
    <name type="scientific">Tengunoibacter tsumagoiensis</name>
    <dbReference type="NCBI Taxonomy" id="2014871"/>
    <lineage>
        <taxon>Bacteria</taxon>
        <taxon>Bacillati</taxon>
        <taxon>Chloroflexota</taxon>
        <taxon>Ktedonobacteria</taxon>
        <taxon>Ktedonobacterales</taxon>
        <taxon>Dictyobacteraceae</taxon>
        <taxon>Tengunoibacter</taxon>
    </lineage>
</organism>
<reference evidence="8" key="1">
    <citation type="submission" date="2018-12" db="EMBL/GenBank/DDBJ databases">
        <title>Tengunoibacter tsumagoiensis gen. nov., sp. nov., Dictyobacter kobayashii sp. nov., D. alpinus sp. nov., and D. joshuensis sp. nov. and description of Dictyobacteraceae fam. nov. within the order Ktedonobacterales isolated from Tengu-no-mugimeshi.</title>
        <authorList>
            <person name="Wang C.M."/>
            <person name="Zheng Y."/>
            <person name="Sakai Y."/>
            <person name="Toyoda A."/>
            <person name="Minakuchi Y."/>
            <person name="Abe K."/>
            <person name="Yokota A."/>
            <person name="Yabe S."/>
        </authorList>
    </citation>
    <scope>NUCLEOTIDE SEQUENCE [LARGE SCALE GENOMIC DNA]</scope>
    <source>
        <strain evidence="8">Uno3</strain>
    </source>
</reference>
<keyword evidence="4" id="KW-0963">Cytoplasm</keyword>
<dbReference type="CDD" id="cd00367">
    <property type="entry name" value="PTS-HPr_like"/>
    <property type="match status" value="1"/>
</dbReference>
<evidence type="ECO:0000313" key="7">
    <source>
        <dbReference type="EMBL" id="GCE13559.1"/>
    </source>
</evidence>
<dbReference type="GO" id="GO:0009401">
    <property type="term" value="P:phosphoenolpyruvate-dependent sugar phosphotransferase system"/>
    <property type="evidence" value="ECO:0007669"/>
    <property type="project" value="UniProtKB-KW"/>
</dbReference>
<protein>
    <recommendedName>
        <fullName evidence="3">Phosphocarrier protein HPr</fullName>
    </recommendedName>
</protein>
<feature type="domain" description="HPr" evidence="6">
    <location>
        <begin position="2"/>
        <end position="92"/>
    </location>
</feature>
<comment type="function">
    <text evidence="1">General (non sugar-specific) component of the phosphoenolpyruvate-dependent sugar phosphotransferase system (sugar PTS). This major carbohydrate active-transport system catalyzes the phosphorylation of incoming sugar substrates concomitantly with their translocation across the cell membrane. The phosphoryl group from phosphoenolpyruvate (PEP) is transferred to the phosphoryl carrier protein HPr by enzyme I. Phospho-HPr then transfers it to the PTS EIIA domain.</text>
</comment>
<gene>
    <name evidence="7" type="ORF">KTT_34180</name>
</gene>
<dbReference type="OrthoDB" id="9809047at2"/>
<dbReference type="EMBL" id="BIFR01000001">
    <property type="protein sequence ID" value="GCE13559.1"/>
    <property type="molecule type" value="Genomic_DNA"/>
</dbReference>
<dbReference type="Pfam" id="PF00381">
    <property type="entry name" value="PTS-HPr"/>
    <property type="match status" value="1"/>
</dbReference>
<keyword evidence="8" id="KW-1185">Reference proteome</keyword>
<keyword evidence="5" id="KW-0598">Phosphotransferase system</keyword>
<dbReference type="InterPro" id="IPR050399">
    <property type="entry name" value="HPr"/>
</dbReference>
<evidence type="ECO:0000256" key="3">
    <source>
        <dbReference type="ARBA" id="ARBA00020422"/>
    </source>
</evidence>
<evidence type="ECO:0000313" key="8">
    <source>
        <dbReference type="Proteomes" id="UP000287352"/>
    </source>
</evidence>
<evidence type="ECO:0000256" key="1">
    <source>
        <dbReference type="ARBA" id="ARBA00003681"/>
    </source>
</evidence>
<evidence type="ECO:0000256" key="2">
    <source>
        <dbReference type="ARBA" id="ARBA00004496"/>
    </source>
</evidence>
<accession>A0A402A3D5</accession>
<dbReference type="InterPro" id="IPR035895">
    <property type="entry name" value="HPr-like_sf"/>
</dbReference>
<dbReference type="AlphaFoldDB" id="A0A402A3D5"/>
<dbReference type="PRINTS" id="PR00107">
    <property type="entry name" value="PHOSPHOCPHPR"/>
</dbReference>
<sequence length="93" mass="9747">MSATHELVIHHPSGLHARPAALFVKAAAGFSCAISIENLSKGLEPVNGKSVLRLLTAAVQPNDRVRIIAEGEDEQVAVEALAHLIASNFGEAV</sequence>
<dbReference type="GO" id="GO:0016740">
    <property type="term" value="F:transferase activity"/>
    <property type="evidence" value="ECO:0007669"/>
    <property type="project" value="UniProtKB-KW"/>
</dbReference>
<dbReference type="SUPFAM" id="SSF55594">
    <property type="entry name" value="HPr-like"/>
    <property type="match status" value="1"/>
</dbReference>
<dbReference type="GO" id="GO:0005737">
    <property type="term" value="C:cytoplasm"/>
    <property type="evidence" value="ECO:0007669"/>
    <property type="project" value="UniProtKB-SubCell"/>
</dbReference>
<dbReference type="Gene3D" id="3.30.1340.10">
    <property type="entry name" value="HPr-like"/>
    <property type="match status" value="1"/>
</dbReference>
<evidence type="ECO:0000256" key="5">
    <source>
        <dbReference type="ARBA" id="ARBA00022683"/>
    </source>
</evidence>
<dbReference type="PANTHER" id="PTHR33705:SF2">
    <property type="entry name" value="PHOSPHOCARRIER PROTEIN NPR"/>
    <property type="match status" value="1"/>
</dbReference>
<comment type="subcellular location">
    <subcellularLocation>
        <location evidence="2">Cytoplasm</location>
    </subcellularLocation>
</comment>
<dbReference type="InterPro" id="IPR000032">
    <property type="entry name" value="HPr-like"/>
</dbReference>
<keyword evidence="7" id="KW-0808">Transferase</keyword>
<dbReference type="PANTHER" id="PTHR33705">
    <property type="entry name" value="PHOSPHOCARRIER PROTEIN HPR"/>
    <property type="match status" value="1"/>
</dbReference>
<proteinExistence type="predicted"/>